<dbReference type="CDD" id="cd04186">
    <property type="entry name" value="GT_2_like_c"/>
    <property type="match status" value="1"/>
</dbReference>
<proteinExistence type="predicted"/>
<name>A0A2M8L3D8_9BACT</name>
<protein>
    <submittedName>
        <fullName evidence="2">Glycosyl transferase family 2</fullName>
    </submittedName>
</protein>
<feature type="domain" description="Glycosyltransferase 2-like" evidence="1">
    <location>
        <begin position="4"/>
        <end position="116"/>
    </location>
</feature>
<comment type="caution">
    <text evidence="2">The sequence shown here is derived from an EMBL/GenBank/DDBJ whole genome shotgun (WGS) entry which is preliminary data.</text>
</comment>
<organism evidence="2 3">
    <name type="scientific">Candidatus Shapirobacteria bacterium CG10_big_fil_rev_8_21_14_0_10_40_9</name>
    <dbReference type="NCBI Taxonomy" id="1974888"/>
    <lineage>
        <taxon>Bacteria</taxon>
        <taxon>Candidatus Shapironibacteriota</taxon>
    </lineage>
</organism>
<evidence type="ECO:0000313" key="2">
    <source>
        <dbReference type="EMBL" id="PJE67392.1"/>
    </source>
</evidence>
<dbReference type="InterPro" id="IPR029044">
    <property type="entry name" value="Nucleotide-diphossugar_trans"/>
</dbReference>
<dbReference type="SUPFAM" id="SSF53448">
    <property type="entry name" value="Nucleotide-diphospho-sugar transferases"/>
    <property type="match status" value="1"/>
</dbReference>
<accession>A0A2M8L3D8</accession>
<dbReference type="Pfam" id="PF00535">
    <property type="entry name" value="Glycos_transf_2"/>
    <property type="match status" value="1"/>
</dbReference>
<dbReference type="InterPro" id="IPR001173">
    <property type="entry name" value="Glyco_trans_2-like"/>
</dbReference>
<sequence>MKISVVIVNYNTKKLLKDCLSSIFKKTKGLEMEVIVVDNASTDQSSEMVQKEFPKVVLIKNKKNLGFAAGNNVGIKKAKGEYILLLNSDTKLVEDSLTKMVSFMGKNPKIGISSCQLKGEDGEIQPSGGFFPSIFRVFAWMFFLDDIPFLGSLIKSFHPHPPEFCTRDPWYKSAHFQDWVTGAFFLVRRKVIDETGLLDENFFMYVEEMDYCFRAKKKGWQVFYTPASKIIHLGGQSGTSKMAILSEYRGLEYFYKKHKPAWQTPFLRGFLKIGALLRIFLFGIIKGSPEARRIYAEALRIS</sequence>
<dbReference type="EMBL" id="PFEK01000052">
    <property type="protein sequence ID" value="PJE67392.1"/>
    <property type="molecule type" value="Genomic_DNA"/>
</dbReference>
<evidence type="ECO:0000259" key="1">
    <source>
        <dbReference type="Pfam" id="PF00535"/>
    </source>
</evidence>
<dbReference type="AlphaFoldDB" id="A0A2M8L3D8"/>
<dbReference type="Gene3D" id="3.90.550.10">
    <property type="entry name" value="Spore Coat Polysaccharide Biosynthesis Protein SpsA, Chain A"/>
    <property type="match status" value="1"/>
</dbReference>
<keyword evidence="2" id="KW-0808">Transferase</keyword>
<dbReference type="GO" id="GO:0016740">
    <property type="term" value="F:transferase activity"/>
    <property type="evidence" value="ECO:0007669"/>
    <property type="project" value="UniProtKB-KW"/>
</dbReference>
<reference evidence="3" key="1">
    <citation type="submission" date="2017-09" db="EMBL/GenBank/DDBJ databases">
        <title>Depth-based differentiation of microbial function through sediment-hosted aquifers and enrichment of novel symbionts in the deep terrestrial subsurface.</title>
        <authorList>
            <person name="Probst A.J."/>
            <person name="Ladd B."/>
            <person name="Jarett J.K."/>
            <person name="Geller-Mcgrath D.E."/>
            <person name="Sieber C.M.K."/>
            <person name="Emerson J.B."/>
            <person name="Anantharaman K."/>
            <person name="Thomas B.C."/>
            <person name="Malmstrom R."/>
            <person name="Stieglmeier M."/>
            <person name="Klingl A."/>
            <person name="Woyke T."/>
            <person name="Ryan C.M."/>
            <person name="Banfield J.F."/>
        </authorList>
    </citation>
    <scope>NUCLEOTIDE SEQUENCE [LARGE SCALE GENOMIC DNA]</scope>
</reference>
<gene>
    <name evidence="2" type="ORF">COU95_02645</name>
</gene>
<evidence type="ECO:0000313" key="3">
    <source>
        <dbReference type="Proteomes" id="UP000231474"/>
    </source>
</evidence>
<dbReference type="PANTHER" id="PTHR43179:SF7">
    <property type="entry name" value="RHAMNOSYLTRANSFERASE WBBL"/>
    <property type="match status" value="1"/>
</dbReference>
<dbReference type="Proteomes" id="UP000231474">
    <property type="component" value="Unassembled WGS sequence"/>
</dbReference>
<dbReference type="PANTHER" id="PTHR43179">
    <property type="entry name" value="RHAMNOSYLTRANSFERASE WBBL"/>
    <property type="match status" value="1"/>
</dbReference>